<protein>
    <submittedName>
        <fullName evidence="2">Transcriptional regulator opi1</fullName>
    </submittedName>
</protein>
<feature type="compositionally biased region" description="Low complexity" evidence="1">
    <location>
        <begin position="631"/>
        <end position="640"/>
    </location>
</feature>
<gene>
    <name evidence="2" type="primary">OPI1</name>
    <name evidence="2" type="ORF">IWQ62_003851</name>
</gene>
<dbReference type="GO" id="GO:0003714">
    <property type="term" value="F:transcription corepressor activity"/>
    <property type="evidence" value="ECO:0007669"/>
    <property type="project" value="InterPro"/>
</dbReference>
<dbReference type="PANTHER" id="PTHR38406">
    <property type="entry name" value="TRANSCRIPTIONAL REPRESSOR OPI1"/>
    <property type="match status" value="1"/>
</dbReference>
<evidence type="ECO:0000313" key="3">
    <source>
        <dbReference type="Proteomes" id="UP001150925"/>
    </source>
</evidence>
<organism evidence="2 3">
    <name type="scientific">Dispira parvispora</name>
    <dbReference type="NCBI Taxonomy" id="1520584"/>
    <lineage>
        <taxon>Eukaryota</taxon>
        <taxon>Fungi</taxon>
        <taxon>Fungi incertae sedis</taxon>
        <taxon>Zoopagomycota</taxon>
        <taxon>Kickxellomycotina</taxon>
        <taxon>Dimargaritomycetes</taxon>
        <taxon>Dimargaritales</taxon>
        <taxon>Dimargaritaceae</taxon>
        <taxon>Dispira</taxon>
    </lineage>
</organism>
<dbReference type="EMBL" id="JANBPY010001129">
    <property type="protein sequence ID" value="KAJ1961480.1"/>
    <property type="molecule type" value="Genomic_DNA"/>
</dbReference>
<feature type="region of interest" description="Disordered" evidence="1">
    <location>
        <begin position="629"/>
        <end position="649"/>
    </location>
</feature>
<dbReference type="GO" id="GO:0005634">
    <property type="term" value="C:nucleus"/>
    <property type="evidence" value="ECO:0007669"/>
    <property type="project" value="TreeGrafter"/>
</dbReference>
<dbReference type="GO" id="GO:0030968">
    <property type="term" value="P:endoplasmic reticulum unfolded protein response"/>
    <property type="evidence" value="ECO:0007669"/>
    <property type="project" value="TreeGrafter"/>
</dbReference>
<feature type="compositionally biased region" description="Low complexity" evidence="1">
    <location>
        <begin position="430"/>
        <end position="452"/>
    </location>
</feature>
<feature type="region of interest" description="Disordered" evidence="1">
    <location>
        <begin position="1"/>
        <end position="31"/>
    </location>
</feature>
<dbReference type="PANTHER" id="PTHR38406:SF1">
    <property type="entry name" value="TRANSCRIPTIONAL REPRESSOR OPI1"/>
    <property type="match status" value="1"/>
</dbReference>
<dbReference type="InterPro" id="IPR013927">
    <property type="entry name" value="TF_Opi1_Ccg-8"/>
</dbReference>
<dbReference type="GO" id="GO:0005783">
    <property type="term" value="C:endoplasmic reticulum"/>
    <property type="evidence" value="ECO:0007669"/>
    <property type="project" value="TreeGrafter"/>
</dbReference>
<feature type="compositionally biased region" description="Low complexity" evidence="1">
    <location>
        <begin position="1"/>
        <end position="10"/>
    </location>
</feature>
<dbReference type="GO" id="GO:0006357">
    <property type="term" value="P:regulation of transcription by RNA polymerase II"/>
    <property type="evidence" value="ECO:0007669"/>
    <property type="project" value="TreeGrafter"/>
</dbReference>
<feature type="region of interest" description="Disordered" evidence="1">
    <location>
        <begin position="514"/>
        <end position="617"/>
    </location>
</feature>
<reference evidence="2" key="1">
    <citation type="submission" date="2022-07" db="EMBL/GenBank/DDBJ databases">
        <title>Phylogenomic reconstructions and comparative analyses of Kickxellomycotina fungi.</title>
        <authorList>
            <person name="Reynolds N.K."/>
            <person name="Stajich J.E."/>
            <person name="Barry K."/>
            <person name="Grigoriev I.V."/>
            <person name="Crous P."/>
            <person name="Smith M.E."/>
        </authorList>
    </citation>
    <scope>NUCLEOTIDE SEQUENCE</scope>
    <source>
        <strain evidence="2">RSA 1196</strain>
    </source>
</reference>
<dbReference type="Proteomes" id="UP001150925">
    <property type="component" value="Unassembled WGS sequence"/>
</dbReference>
<dbReference type="Pfam" id="PF08618">
    <property type="entry name" value="Opi1"/>
    <property type="match status" value="1"/>
</dbReference>
<feature type="region of interest" description="Disordered" evidence="1">
    <location>
        <begin position="421"/>
        <end position="464"/>
    </location>
</feature>
<dbReference type="AlphaFoldDB" id="A0A9W8AT03"/>
<name>A0A9W8AT03_9FUNG</name>
<proteinExistence type="predicted"/>
<feature type="compositionally biased region" description="Polar residues" evidence="1">
    <location>
        <begin position="533"/>
        <end position="549"/>
    </location>
</feature>
<sequence length="649" mass="70500">MASRSSSTREAAADSRSLKPGSEDAQPCRSPLQLYTMTVPESRSSTCQFSTVPCATESVPPDVAHPTPDTKAASTTTALSVRNLCHADSTENTSQVSTNPAVTPSDEHLAAEALGQLSTTPLPSPGDDFMTRVSSYPLVNSALRLYQSSKANSRMVKYGAETVESSVRTIWRPVRSRFESNLVDLDDFACKQLDKIEHHYMPQTVGASSTDLEPSTSEQSRGCSHRSPSMTATATTRDVTSLRKRTHFHRDQEDQEAATVLASTSVMAPEPGKDDGKIYHPEQRSWWQQMLVGAGTGAVVFSEESLRRIKYCLDWLHYAANHIRAQIDALREVIQGLQRNTLESHEPVAPTDNVPRGAVGKPAWSPLMAKLVKTKRDIVVTLKKVIGIVSQYAGAALPIEARRHVRNLIMGLPNRWATIDPHGIPGGSRSGSASPAFSSPSLSPSLTSSIAGASPRLRADPRAHSEANARKVLNFATESHIMLGNVQNVFQEIHHNAENLRQRIRDFGFNVNDTASHMSEDEPASTEMAPLGGSSTPSSPIQRVTTTYVTGPAAQEVASKRNKISNQQATSAESRSPMYSSSHAVRGQRHQTPNGQHRVGRNLLGPTTTLRSELNPHISPVWATETFAYHSSPSDSQSSPKNPPVSMES</sequence>
<comment type="caution">
    <text evidence="2">The sequence shown here is derived from an EMBL/GenBank/DDBJ whole genome shotgun (WGS) entry which is preliminary data.</text>
</comment>
<feature type="compositionally biased region" description="Polar residues" evidence="1">
    <location>
        <begin position="564"/>
        <end position="583"/>
    </location>
</feature>
<keyword evidence="3" id="KW-1185">Reference proteome</keyword>
<feature type="region of interest" description="Disordered" evidence="1">
    <location>
        <begin position="205"/>
        <end position="239"/>
    </location>
</feature>
<evidence type="ECO:0000256" key="1">
    <source>
        <dbReference type="SAM" id="MobiDB-lite"/>
    </source>
</evidence>
<dbReference type="GO" id="GO:0008654">
    <property type="term" value="P:phospholipid biosynthetic process"/>
    <property type="evidence" value="ECO:0007669"/>
    <property type="project" value="TreeGrafter"/>
</dbReference>
<dbReference type="OrthoDB" id="2441642at2759"/>
<evidence type="ECO:0000313" key="2">
    <source>
        <dbReference type="EMBL" id="KAJ1961480.1"/>
    </source>
</evidence>
<accession>A0A9W8AT03</accession>